<name>A0A3B0Z7P4_9ZZZZ</name>
<gene>
    <name evidence="1" type="ORF">MNBD_GAMMA13-501</name>
</gene>
<dbReference type="EMBL" id="UOFK01000117">
    <property type="protein sequence ID" value="VAW77404.1"/>
    <property type="molecule type" value="Genomic_DNA"/>
</dbReference>
<organism evidence="1">
    <name type="scientific">hydrothermal vent metagenome</name>
    <dbReference type="NCBI Taxonomy" id="652676"/>
    <lineage>
        <taxon>unclassified sequences</taxon>
        <taxon>metagenomes</taxon>
        <taxon>ecological metagenomes</taxon>
    </lineage>
</organism>
<sequence>MFKLLVFAATFYAAMALAHGPAKKPDYGWRAPVSSFNGSGVSAKNDIKMDLAVNEQMIKLFVTDGEGNPVSIDIAEAKAFVSSAGKTSWFSLRPAGMNMLSGEGNFVPAPGMRVDITLRLPGRKPINKEFKPLQ</sequence>
<reference evidence="1" key="1">
    <citation type="submission" date="2018-06" db="EMBL/GenBank/DDBJ databases">
        <authorList>
            <person name="Zhirakovskaya E."/>
        </authorList>
    </citation>
    <scope>NUCLEOTIDE SEQUENCE</scope>
</reference>
<evidence type="ECO:0000313" key="1">
    <source>
        <dbReference type="EMBL" id="VAW77404.1"/>
    </source>
</evidence>
<dbReference type="AlphaFoldDB" id="A0A3B0Z7P4"/>
<protein>
    <submittedName>
        <fullName evidence="1">Uncharacterized protein</fullName>
    </submittedName>
</protein>
<proteinExistence type="predicted"/>
<accession>A0A3B0Z7P4</accession>